<keyword evidence="8 9" id="KW-0137">Centromere</keyword>
<keyword evidence="5 9" id="KW-0995">Kinetochore</keyword>
<keyword evidence="7 9" id="KW-0131">Cell cycle</keyword>
<feature type="compositionally biased region" description="Basic and acidic residues" evidence="10">
    <location>
        <begin position="137"/>
        <end position="160"/>
    </location>
</feature>
<comment type="similarity">
    <text evidence="1 9">Belongs to the SPC25 family.</text>
</comment>
<dbReference type="InterPro" id="IPR045143">
    <property type="entry name" value="Spc25"/>
</dbReference>
<dbReference type="GO" id="GO:0007059">
    <property type="term" value="P:chromosome segregation"/>
    <property type="evidence" value="ECO:0007669"/>
    <property type="project" value="InterPro"/>
</dbReference>
<dbReference type="Gene3D" id="3.30.457.50">
    <property type="entry name" value="Chromosome segregation protein Spc25"/>
    <property type="match status" value="1"/>
</dbReference>
<evidence type="ECO:0000259" key="11">
    <source>
        <dbReference type="Pfam" id="PF08234"/>
    </source>
</evidence>
<keyword evidence="13" id="KW-1185">Reference proteome</keyword>
<evidence type="ECO:0000256" key="3">
    <source>
        <dbReference type="ARBA" id="ARBA00022618"/>
    </source>
</evidence>
<feature type="region of interest" description="Disordered" evidence="10">
    <location>
        <begin position="129"/>
        <end position="160"/>
    </location>
</feature>
<dbReference type="GO" id="GO:0005634">
    <property type="term" value="C:nucleus"/>
    <property type="evidence" value="ECO:0007669"/>
    <property type="project" value="UniProtKB-SubCell"/>
</dbReference>
<dbReference type="GO" id="GO:0031262">
    <property type="term" value="C:Ndc80 complex"/>
    <property type="evidence" value="ECO:0007669"/>
    <property type="project" value="InterPro"/>
</dbReference>
<dbReference type="AlphaFoldDB" id="A0AAX4K0Q2"/>
<protein>
    <recommendedName>
        <fullName evidence="9">Kinetochore protein SPC25</fullName>
    </recommendedName>
</protein>
<keyword evidence="9" id="KW-0539">Nucleus</keyword>
<evidence type="ECO:0000256" key="6">
    <source>
        <dbReference type="ARBA" id="ARBA00023054"/>
    </source>
</evidence>
<dbReference type="Pfam" id="PF08234">
    <property type="entry name" value="Spindle_Spc25"/>
    <property type="match status" value="1"/>
</dbReference>
<keyword evidence="6" id="KW-0175">Coiled coil</keyword>
<evidence type="ECO:0000256" key="9">
    <source>
        <dbReference type="RuleBase" id="RU367150"/>
    </source>
</evidence>
<accession>A0AAX4K0Q2</accession>
<feature type="domain" description="Chromosome segregation protein Spc25 C-terminal" evidence="11">
    <location>
        <begin position="186"/>
        <end position="254"/>
    </location>
</feature>
<organism evidence="12 13">
    <name type="scientific">Kwoniella dendrophila CBS 6074</name>
    <dbReference type="NCBI Taxonomy" id="1295534"/>
    <lineage>
        <taxon>Eukaryota</taxon>
        <taxon>Fungi</taxon>
        <taxon>Dikarya</taxon>
        <taxon>Basidiomycota</taxon>
        <taxon>Agaricomycotina</taxon>
        <taxon>Tremellomycetes</taxon>
        <taxon>Tremellales</taxon>
        <taxon>Cryptococcaceae</taxon>
        <taxon>Kwoniella</taxon>
    </lineage>
</organism>
<evidence type="ECO:0000256" key="7">
    <source>
        <dbReference type="ARBA" id="ARBA00023306"/>
    </source>
</evidence>
<dbReference type="GeneID" id="91096321"/>
<reference evidence="12 13" key="1">
    <citation type="submission" date="2024-01" db="EMBL/GenBank/DDBJ databases">
        <title>Comparative genomics of Cryptococcus and Kwoniella reveals pathogenesis evolution and contrasting modes of karyotype evolution via chromosome fusion or intercentromeric recombination.</title>
        <authorList>
            <person name="Coelho M.A."/>
            <person name="David-Palma M."/>
            <person name="Shea T."/>
            <person name="Bowers K."/>
            <person name="McGinley-Smith S."/>
            <person name="Mohammad A.W."/>
            <person name="Gnirke A."/>
            <person name="Yurkov A.M."/>
            <person name="Nowrousian M."/>
            <person name="Sun S."/>
            <person name="Cuomo C.A."/>
            <person name="Heitman J."/>
        </authorList>
    </citation>
    <scope>NUCLEOTIDE SEQUENCE [LARGE SCALE GENOMIC DNA]</scope>
    <source>
        <strain evidence="12 13">CBS 6074</strain>
    </source>
</reference>
<dbReference type="Proteomes" id="UP001355207">
    <property type="component" value="Chromosome 7"/>
</dbReference>
<evidence type="ECO:0000256" key="4">
    <source>
        <dbReference type="ARBA" id="ARBA00022776"/>
    </source>
</evidence>
<name>A0AAX4K0Q2_9TREE</name>
<dbReference type="EMBL" id="CP144104">
    <property type="protein sequence ID" value="WWC90714.1"/>
    <property type="molecule type" value="Genomic_DNA"/>
</dbReference>
<comment type="function">
    <text evidence="9">Acts as a component of the essential kinetochore-associated NDC80 complex, which is required for chromosome segregation and spindle checkpoint activity.</text>
</comment>
<keyword evidence="3 9" id="KW-0132">Cell division</keyword>
<dbReference type="InterPro" id="IPR013255">
    <property type="entry name" value="Spc25_C"/>
</dbReference>
<dbReference type="PANTHER" id="PTHR14281:SF0">
    <property type="entry name" value="KINETOCHORE PROTEIN SPC25"/>
    <property type="match status" value="1"/>
</dbReference>
<proteinExistence type="inferred from homology"/>
<evidence type="ECO:0000256" key="5">
    <source>
        <dbReference type="ARBA" id="ARBA00022838"/>
    </source>
</evidence>
<evidence type="ECO:0000256" key="1">
    <source>
        <dbReference type="ARBA" id="ARBA00006379"/>
    </source>
</evidence>
<keyword evidence="2 9" id="KW-0158">Chromosome</keyword>
<comment type="subcellular location">
    <subcellularLocation>
        <location evidence="9">Nucleus</location>
    </subcellularLocation>
    <subcellularLocation>
        <location evidence="9">Chromosome</location>
        <location evidence="9">Centromere</location>
        <location evidence="9">Kinetochore</location>
    </subcellularLocation>
</comment>
<sequence>MAPSSYQKPSSSYGQKPISLQAILHESSANGTSPSIDLQWEPFQRHAEAFLTAIDEYTLTAKTEITARASDHANSMRDQKAEKEEMERRIHLEREREGEMLATLESERHTLTDLTSSLNHLQTSLNKVKDQSSTLESEIHKTRKEVTTERTEKERQKQRLNEMRKKDEFELLELEESVGLRINPIKRDLLMIQFTLLDVNDPSREFAFLLDVSKQDYSVPNCNPPLPGLSDLVRQLNQDREFFTFIKRARKAFRSLIPNPVHSTKFDDLSGPGLGLKTPAHGPGTITIGSRILASSTRGNVTLDPNSIESLSLTNRMNKQ</sequence>
<evidence type="ECO:0000313" key="13">
    <source>
        <dbReference type="Proteomes" id="UP001355207"/>
    </source>
</evidence>
<keyword evidence="4 9" id="KW-0498">Mitosis</keyword>
<gene>
    <name evidence="12" type="ORF">L201_005651</name>
</gene>
<evidence type="ECO:0000256" key="8">
    <source>
        <dbReference type="ARBA" id="ARBA00023328"/>
    </source>
</evidence>
<comment type="subunit">
    <text evidence="9">Component of the NDC80 complex.</text>
</comment>
<dbReference type="GO" id="GO:0051301">
    <property type="term" value="P:cell division"/>
    <property type="evidence" value="ECO:0007669"/>
    <property type="project" value="UniProtKB-UniRule"/>
</dbReference>
<dbReference type="CDD" id="cd23784">
    <property type="entry name" value="RWD_Spc25"/>
    <property type="match status" value="1"/>
</dbReference>
<evidence type="ECO:0000313" key="12">
    <source>
        <dbReference type="EMBL" id="WWC90714.1"/>
    </source>
</evidence>
<evidence type="ECO:0000256" key="10">
    <source>
        <dbReference type="SAM" id="MobiDB-lite"/>
    </source>
</evidence>
<evidence type="ECO:0000256" key="2">
    <source>
        <dbReference type="ARBA" id="ARBA00022454"/>
    </source>
</evidence>
<dbReference type="PANTHER" id="PTHR14281">
    <property type="entry name" value="KINETOCHORE PROTEIN SPC25-RELATED"/>
    <property type="match status" value="1"/>
</dbReference>
<dbReference type="RefSeq" id="XP_066077477.1">
    <property type="nucleotide sequence ID" value="XM_066221380.1"/>
</dbReference>